<dbReference type="PROSITE" id="PS00061">
    <property type="entry name" value="ADH_SHORT"/>
    <property type="match status" value="1"/>
</dbReference>
<dbReference type="GO" id="GO:0005783">
    <property type="term" value="C:endoplasmic reticulum"/>
    <property type="evidence" value="ECO:0007669"/>
    <property type="project" value="TreeGrafter"/>
</dbReference>
<gene>
    <name evidence="4" type="ORF">HYALB_00011443</name>
</gene>
<dbReference type="GO" id="GO:0004806">
    <property type="term" value="F:triacylglycerol lipase activity"/>
    <property type="evidence" value="ECO:0007669"/>
    <property type="project" value="TreeGrafter"/>
</dbReference>
<dbReference type="InterPro" id="IPR002347">
    <property type="entry name" value="SDR_fam"/>
</dbReference>
<dbReference type="InterPro" id="IPR020904">
    <property type="entry name" value="Sc_DH/Rdtase_CS"/>
</dbReference>
<keyword evidence="2" id="KW-0521">NADP</keyword>
<keyword evidence="3" id="KW-0560">Oxidoreductase</keyword>
<evidence type="ECO:0000256" key="1">
    <source>
        <dbReference type="ARBA" id="ARBA00006484"/>
    </source>
</evidence>
<comment type="similarity">
    <text evidence="1">Belongs to the short-chain dehydrogenases/reductases (SDR) family.</text>
</comment>
<evidence type="ECO:0000313" key="5">
    <source>
        <dbReference type="Proteomes" id="UP000701801"/>
    </source>
</evidence>
<dbReference type="AlphaFoldDB" id="A0A9N9PX81"/>
<dbReference type="GO" id="GO:0019433">
    <property type="term" value="P:triglyceride catabolic process"/>
    <property type="evidence" value="ECO:0007669"/>
    <property type="project" value="TreeGrafter"/>
</dbReference>
<evidence type="ECO:0008006" key="6">
    <source>
        <dbReference type="Google" id="ProtNLM"/>
    </source>
</evidence>
<dbReference type="GO" id="GO:0005811">
    <property type="term" value="C:lipid droplet"/>
    <property type="evidence" value="ECO:0007669"/>
    <property type="project" value="TreeGrafter"/>
</dbReference>
<organism evidence="4 5">
    <name type="scientific">Hymenoscyphus albidus</name>
    <dbReference type="NCBI Taxonomy" id="595503"/>
    <lineage>
        <taxon>Eukaryota</taxon>
        <taxon>Fungi</taxon>
        <taxon>Dikarya</taxon>
        <taxon>Ascomycota</taxon>
        <taxon>Pezizomycotina</taxon>
        <taxon>Leotiomycetes</taxon>
        <taxon>Helotiales</taxon>
        <taxon>Helotiaceae</taxon>
        <taxon>Hymenoscyphus</taxon>
    </lineage>
</organism>
<dbReference type="GO" id="GO:0006654">
    <property type="term" value="P:phosphatidic acid biosynthetic process"/>
    <property type="evidence" value="ECO:0007669"/>
    <property type="project" value="TreeGrafter"/>
</dbReference>
<accession>A0A9N9PX81</accession>
<dbReference type="Proteomes" id="UP000701801">
    <property type="component" value="Unassembled WGS sequence"/>
</dbReference>
<evidence type="ECO:0000256" key="3">
    <source>
        <dbReference type="ARBA" id="ARBA00023002"/>
    </source>
</evidence>
<name>A0A9N9PX81_9HELO</name>
<dbReference type="GO" id="GO:0000140">
    <property type="term" value="F:acylglycerone-phosphate reductase (NADP+) activity"/>
    <property type="evidence" value="ECO:0007669"/>
    <property type="project" value="TreeGrafter"/>
</dbReference>
<dbReference type="InterPro" id="IPR036291">
    <property type="entry name" value="NAD(P)-bd_dom_sf"/>
</dbReference>
<evidence type="ECO:0000313" key="4">
    <source>
        <dbReference type="EMBL" id="CAG8978208.1"/>
    </source>
</evidence>
<keyword evidence="5" id="KW-1185">Reference proteome</keyword>
<sequence>MTAADSDLKEVEKMFAVNVFGPMRMVHFFHPMLVKKQGKIVNIGSVGGIVPYVYGASYNATKAALHHWGSTLRVEMKPLGALQQDAKFVYNVATLEISSKAKCETETTPPRMYASSVVAEVTKQHSAAWFWTGQTTGIVRWCDILLPRTFWVSNLSSSFCLVTIYLISLGGIGLSLHSYVQFEQGEEAVERLNIVNAHMT</sequence>
<dbReference type="Pfam" id="PF00106">
    <property type="entry name" value="adh_short"/>
    <property type="match status" value="1"/>
</dbReference>
<comment type="caution">
    <text evidence="4">The sequence shown here is derived from an EMBL/GenBank/DDBJ whole genome shotgun (WGS) entry which is preliminary data.</text>
</comment>
<dbReference type="EMBL" id="CAJVRM010000245">
    <property type="protein sequence ID" value="CAG8978208.1"/>
    <property type="molecule type" value="Genomic_DNA"/>
</dbReference>
<dbReference type="Gene3D" id="3.40.50.720">
    <property type="entry name" value="NAD(P)-binding Rossmann-like Domain"/>
    <property type="match status" value="1"/>
</dbReference>
<dbReference type="PANTHER" id="PTHR44169:SF3">
    <property type="entry name" value="SHORT-CHAIN DEHYDROGENASE SRDE"/>
    <property type="match status" value="1"/>
</dbReference>
<dbReference type="PRINTS" id="PR00081">
    <property type="entry name" value="GDHRDH"/>
</dbReference>
<evidence type="ECO:0000256" key="2">
    <source>
        <dbReference type="ARBA" id="ARBA00022857"/>
    </source>
</evidence>
<protein>
    <recommendedName>
        <fullName evidence="6">NAD(P)-binding protein</fullName>
    </recommendedName>
</protein>
<proteinExistence type="inferred from homology"/>
<dbReference type="PANTHER" id="PTHR44169">
    <property type="entry name" value="NADPH-DEPENDENT 1-ACYLDIHYDROXYACETONE PHOSPHATE REDUCTASE"/>
    <property type="match status" value="1"/>
</dbReference>
<reference evidence="4" key="1">
    <citation type="submission" date="2021-07" db="EMBL/GenBank/DDBJ databases">
        <authorList>
            <person name="Durling M."/>
        </authorList>
    </citation>
    <scope>NUCLEOTIDE SEQUENCE</scope>
</reference>
<dbReference type="OrthoDB" id="2102561at2759"/>
<dbReference type="SUPFAM" id="SSF51735">
    <property type="entry name" value="NAD(P)-binding Rossmann-fold domains"/>
    <property type="match status" value="1"/>
</dbReference>